<evidence type="ECO:0000313" key="4">
    <source>
        <dbReference type="Proteomes" id="UP000078240"/>
    </source>
</evidence>
<feature type="region of interest" description="Disordered" evidence="1">
    <location>
        <begin position="63"/>
        <end position="97"/>
    </location>
</feature>
<accession>A0A179GPS5</accession>
<dbReference type="AlphaFoldDB" id="A0A179GPS5"/>
<feature type="compositionally biased region" description="Acidic residues" evidence="1">
    <location>
        <begin position="387"/>
        <end position="396"/>
    </location>
</feature>
<name>A0A179GPS5_PURLI</name>
<gene>
    <name evidence="3" type="ORF">VFPBJ_05347</name>
</gene>
<organism evidence="3 4">
    <name type="scientific">Purpureocillium lilacinum</name>
    <name type="common">Paecilomyces lilacinus</name>
    <dbReference type="NCBI Taxonomy" id="33203"/>
    <lineage>
        <taxon>Eukaryota</taxon>
        <taxon>Fungi</taxon>
        <taxon>Dikarya</taxon>
        <taxon>Ascomycota</taxon>
        <taxon>Pezizomycotina</taxon>
        <taxon>Sordariomycetes</taxon>
        <taxon>Hypocreomycetidae</taxon>
        <taxon>Hypocreales</taxon>
        <taxon>Ophiocordycipitaceae</taxon>
        <taxon>Purpureocillium</taxon>
    </lineage>
</organism>
<comment type="caution">
    <text evidence="3">The sequence shown here is derived from an EMBL/GenBank/DDBJ whole genome shotgun (WGS) entry which is preliminary data.</text>
</comment>
<evidence type="ECO:0000313" key="3">
    <source>
        <dbReference type="EMBL" id="OAQ79762.1"/>
    </source>
</evidence>
<feature type="chain" id="PRO_5043136987" evidence="2">
    <location>
        <begin position="19"/>
        <end position="396"/>
    </location>
</feature>
<keyword evidence="2" id="KW-0732">Signal</keyword>
<feature type="compositionally biased region" description="Basic and acidic residues" evidence="1">
    <location>
        <begin position="328"/>
        <end position="355"/>
    </location>
</feature>
<evidence type="ECO:0000256" key="1">
    <source>
        <dbReference type="SAM" id="MobiDB-lite"/>
    </source>
</evidence>
<feature type="region of interest" description="Disordered" evidence="1">
    <location>
        <begin position="314"/>
        <end position="396"/>
    </location>
</feature>
<dbReference type="Proteomes" id="UP000078240">
    <property type="component" value="Unassembled WGS sequence"/>
</dbReference>
<reference evidence="3 4" key="1">
    <citation type="submission" date="2016-01" db="EMBL/GenBank/DDBJ databases">
        <title>Biosynthesis of antibiotic leucinostatins and their inhibition on Phytophthora in bio-control Purpureocillium lilacinum.</title>
        <authorList>
            <person name="Wang G."/>
            <person name="Liu Z."/>
            <person name="Lin R."/>
            <person name="Li E."/>
            <person name="Mao Z."/>
            <person name="Ling J."/>
            <person name="Yin W."/>
            <person name="Xie B."/>
        </authorList>
    </citation>
    <scope>NUCLEOTIDE SEQUENCE [LARGE SCALE GENOMIC DNA]</scope>
    <source>
        <strain evidence="3">PLBJ-1</strain>
    </source>
</reference>
<feature type="signal peptide" evidence="2">
    <location>
        <begin position="1"/>
        <end position="18"/>
    </location>
</feature>
<proteinExistence type="predicted"/>
<sequence>MKPRALLQSACLAGSARAALWARGYNNNTTATNINNSYSNSNTMGGGRFVNATAPVYVNNTAATTANDNNTTPDKSGVEDIGSGSSSSSSSSSTDDLSSAVGVTATLGGYTIPRDLPDGHYTIALHPNGTALHTLRWHAPSRRWHTLHRRAGGTGEYTFLVDDAHLRLEAVSQDSHAQQRVPLPADKLQCHCLHQRAYSPLNYPLPPGDYYASKQELFNWCNTFGWQGHHVSMALGGSVAVYVCGRKHTHHVNGVCSEAEYLAAEGILNQTCGDAGGYVFIDEWNKEYGRMFRGETICRLWQDGPDQLIPVKTVFDDPDGRGSLTSEPKGDRPDESAKDLYDKTVFEPLESKFGNEGDDDERQDFRGTYSQYSPGWGEGWKTLPPPNEEEWKEDSH</sequence>
<protein>
    <submittedName>
        <fullName evidence="3">Uncharacterized protein</fullName>
    </submittedName>
</protein>
<dbReference type="EMBL" id="LSBH01000004">
    <property type="protein sequence ID" value="OAQ79762.1"/>
    <property type="molecule type" value="Genomic_DNA"/>
</dbReference>
<evidence type="ECO:0000256" key="2">
    <source>
        <dbReference type="SAM" id="SignalP"/>
    </source>
</evidence>